<keyword evidence="2" id="KW-0238">DNA-binding</keyword>
<dbReference type="InterPro" id="IPR036388">
    <property type="entry name" value="WH-like_DNA-bd_sf"/>
</dbReference>
<dbReference type="PROSITE" id="PS51063">
    <property type="entry name" value="HTH_CRP_2"/>
    <property type="match status" value="1"/>
</dbReference>
<dbReference type="GO" id="GO:0003700">
    <property type="term" value="F:DNA-binding transcription factor activity"/>
    <property type="evidence" value="ECO:0007669"/>
    <property type="project" value="TreeGrafter"/>
</dbReference>
<dbReference type="CDD" id="cd00038">
    <property type="entry name" value="CAP_ED"/>
    <property type="match status" value="1"/>
</dbReference>
<feature type="domain" description="HTH crp-type" evidence="5">
    <location>
        <begin position="147"/>
        <end position="217"/>
    </location>
</feature>
<evidence type="ECO:0000259" key="4">
    <source>
        <dbReference type="PROSITE" id="PS50042"/>
    </source>
</evidence>
<dbReference type="KEGG" id="vgo:GJW-30_1_02495"/>
<dbReference type="GO" id="GO:0003677">
    <property type="term" value="F:DNA binding"/>
    <property type="evidence" value="ECO:0007669"/>
    <property type="project" value="UniProtKB-KW"/>
</dbReference>
<feature type="domain" description="Cyclic nucleotide-binding" evidence="4">
    <location>
        <begin position="13"/>
        <end position="112"/>
    </location>
</feature>
<name>A0A0S3PVL6_9BRAD</name>
<accession>A0A0S3PVL6</accession>
<dbReference type="Pfam" id="PF13545">
    <property type="entry name" value="HTH_Crp_2"/>
    <property type="match status" value="1"/>
</dbReference>
<dbReference type="Gene3D" id="1.10.10.10">
    <property type="entry name" value="Winged helix-like DNA-binding domain superfamily/Winged helix DNA-binding domain"/>
    <property type="match status" value="1"/>
</dbReference>
<dbReference type="GO" id="GO:0005829">
    <property type="term" value="C:cytosol"/>
    <property type="evidence" value="ECO:0007669"/>
    <property type="project" value="TreeGrafter"/>
</dbReference>
<proteinExistence type="predicted"/>
<dbReference type="SUPFAM" id="SSF51206">
    <property type="entry name" value="cAMP-binding domain-like"/>
    <property type="match status" value="1"/>
</dbReference>
<dbReference type="PROSITE" id="PS50042">
    <property type="entry name" value="CNMP_BINDING_3"/>
    <property type="match status" value="1"/>
</dbReference>
<sequence length="224" mass="25443">MITAEHFRRIAYWSRDLEHGEFERARAGIIEKTYQRGAYICHRGDEMEHWTGLVSGLVKVSTASLSGKSVSLAGMRACGWFGEGSVLKGEARQYDLVALRDTRLALMNRATFLWLFDNSVAFNRFLVWQLNARLGQFIALVEYDRSLEGKARLARTIAWLFHPTLYPDAGAKLDITQEEIGLLSGLSRQVTNKSVAELQDEKLIEADRESITVRDLDALRRYGE</sequence>
<keyword evidence="1" id="KW-0805">Transcription regulation</keyword>
<dbReference type="InterPro" id="IPR018490">
    <property type="entry name" value="cNMP-bd_dom_sf"/>
</dbReference>
<dbReference type="Gene3D" id="2.60.120.10">
    <property type="entry name" value="Jelly Rolls"/>
    <property type="match status" value="1"/>
</dbReference>
<evidence type="ECO:0000313" key="7">
    <source>
        <dbReference type="Proteomes" id="UP000236884"/>
    </source>
</evidence>
<dbReference type="AlphaFoldDB" id="A0A0S3PVL6"/>
<reference evidence="6 7" key="1">
    <citation type="submission" date="2015-08" db="EMBL/GenBank/DDBJ databases">
        <title>Investigation of the bacterial diversity of lava forest soil.</title>
        <authorList>
            <person name="Lee J.S."/>
        </authorList>
    </citation>
    <scope>NUCLEOTIDE SEQUENCE [LARGE SCALE GENOMIC DNA]</scope>
    <source>
        <strain evidence="6 7">GJW-30</strain>
    </source>
</reference>
<keyword evidence="3" id="KW-0804">Transcription</keyword>
<keyword evidence="7" id="KW-1185">Reference proteome</keyword>
<evidence type="ECO:0000256" key="1">
    <source>
        <dbReference type="ARBA" id="ARBA00023015"/>
    </source>
</evidence>
<dbReference type="PANTHER" id="PTHR24567">
    <property type="entry name" value="CRP FAMILY TRANSCRIPTIONAL REGULATORY PROTEIN"/>
    <property type="match status" value="1"/>
</dbReference>
<gene>
    <name evidence="6" type="primary">crp_2</name>
    <name evidence="6" type="ORF">GJW-30_1_02495</name>
</gene>
<evidence type="ECO:0000256" key="3">
    <source>
        <dbReference type="ARBA" id="ARBA00023163"/>
    </source>
</evidence>
<organism evidence="6 7">
    <name type="scientific">Variibacter gotjawalensis</name>
    <dbReference type="NCBI Taxonomy" id="1333996"/>
    <lineage>
        <taxon>Bacteria</taxon>
        <taxon>Pseudomonadati</taxon>
        <taxon>Pseudomonadota</taxon>
        <taxon>Alphaproteobacteria</taxon>
        <taxon>Hyphomicrobiales</taxon>
        <taxon>Nitrobacteraceae</taxon>
        <taxon>Variibacter</taxon>
    </lineage>
</organism>
<dbReference type="Pfam" id="PF00027">
    <property type="entry name" value="cNMP_binding"/>
    <property type="match status" value="1"/>
</dbReference>
<dbReference type="OrthoDB" id="8068193at2"/>
<dbReference type="InterPro" id="IPR050397">
    <property type="entry name" value="Env_Response_Regulators"/>
</dbReference>
<evidence type="ECO:0000256" key="2">
    <source>
        <dbReference type="ARBA" id="ARBA00023125"/>
    </source>
</evidence>
<evidence type="ECO:0000313" key="6">
    <source>
        <dbReference type="EMBL" id="BAT59960.1"/>
    </source>
</evidence>
<dbReference type="PANTHER" id="PTHR24567:SF68">
    <property type="entry name" value="DNA-BINDING TRANSCRIPTIONAL DUAL REGULATOR CRP"/>
    <property type="match status" value="1"/>
</dbReference>
<dbReference type="RefSeq" id="WP_096355773.1">
    <property type="nucleotide sequence ID" value="NZ_AP014946.1"/>
</dbReference>
<dbReference type="InterPro" id="IPR036390">
    <property type="entry name" value="WH_DNA-bd_sf"/>
</dbReference>
<dbReference type="SUPFAM" id="SSF46785">
    <property type="entry name" value="Winged helix' DNA-binding domain"/>
    <property type="match status" value="1"/>
</dbReference>
<dbReference type="InterPro" id="IPR014710">
    <property type="entry name" value="RmlC-like_jellyroll"/>
</dbReference>
<evidence type="ECO:0000259" key="5">
    <source>
        <dbReference type="PROSITE" id="PS51063"/>
    </source>
</evidence>
<dbReference type="EMBL" id="AP014946">
    <property type="protein sequence ID" value="BAT59960.1"/>
    <property type="molecule type" value="Genomic_DNA"/>
</dbReference>
<protein>
    <submittedName>
        <fullName evidence="6">cAMP-activated global transcriptional regulator CRP</fullName>
    </submittedName>
</protein>
<dbReference type="InterPro" id="IPR000595">
    <property type="entry name" value="cNMP-bd_dom"/>
</dbReference>
<dbReference type="Proteomes" id="UP000236884">
    <property type="component" value="Chromosome"/>
</dbReference>
<dbReference type="InterPro" id="IPR012318">
    <property type="entry name" value="HTH_CRP"/>
</dbReference>